<dbReference type="PANTHER" id="PTHR12436:SF3">
    <property type="entry name" value="GERMINAL-CENTER ASSOCIATED NUCLEAR PROTEIN"/>
    <property type="match status" value="1"/>
</dbReference>
<name>A0A2Z7BZ72_9LAMI</name>
<dbReference type="Pfam" id="PF03399">
    <property type="entry name" value="SAC3_GANP"/>
    <property type="match status" value="1"/>
</dbReference>
<reference evidence="2 3" key="1">
    <citation type="journal article" date="2015" name="Proc. Natl. Acad. Sci. U.S.A.">
        <title>The resurrection genome of Boea hygrometrica: A blueprint for survival of dehydration.</title>
        <authorList>
            <person name="Xiao L."/>
            <person name="Yang G."/>
            <person name="Zhang L."/>
            <person name="Yang X."/>
            <person name="Zhao S."/>
            <person name="Ji Z."/>
            <person name="Zhou Q."/>
            <person name="Hu M."/>
            <person name="Wang Y."/>
            <person name="Chen M."/>
            <person name="Xu Y."/>
            <person name="Jin H."/>
            <person name="Xiao X."/>
            <person name="Hu G."/>
            <person name="Bao F."/>
            <person name="Hu Y."/>
            <person name="Wan P."/>
            <person name="Li L."/>
            <person name="Deng X."/>
            <person name="Kuang T."/>
            <person name="Xiang C."/>
            <person name="Zhu J.K."/>
            <person name="Oliver M.J."/>
            <person name="He Y."/>
        </authorList>
    </citation>
    <scope>NUCLEOTIDE SEQUENCE [LARGE SCALE GENOMIC DNA]</scope>
    <source>
        <strain evidence="3">cv. XS01</strain>
    </source>
</reference>
<dbReference type="AlphaFoldDB" id="A0A2Z7BZ72"/>
<evidence type="ECO:0000313" key="2">
    <source>
        <dbReference type="EMBL" id="KZV39953.1"/>
    </source>
</evidence>
<dbReference type="GO" id="GO:0070390">
    <property type="term" value="C:transcription export complex 2"/>
    <property type="evidence" value="ECO:0007669"/>
    <property type="project" value="TreeGrafter"/>
</dbReference>
<dbReference type="InterPro" id="IPR045107">
    <property type="entry name" value="SAC3/GANP/THP3"/>
</dbReference>
<dbReference type="Gene3D" id="1.25.40.990">
    <property type="match status" value="1"/>
</dbReference>
<evidence type="ECO:0000259" key="1">
    <source>
        <dbReference type="Pfam" id="PF03399"/>
    </source>
</evidence>
<gene>
    <name evidence="2" type="ORF">F511_11333</name>
</gene>
<dbReference type="InterPro" id="IPR005062">
    <property type="entry name" value="SAC3/GANP/THP3_conserved"/>
</dbReference>
<feature type="domain" description="SAC3/GANP/THP3 conserved" evidence="1">
    <location>
        <begin position="3"/>
        <end position="159"/>
    </location>
</feature>
<dbReference type="GO" id="GO:0005737">
    <property type="term" value="C:cytoplasm"/>
    <property type="evidence" value="ECO:0007669"/>
    <property type="project" value="TreeGrafter"/>
</dbReference>
<keyword evidence="3" id="KW-1185">Reference proteome</keyword>
<sequence length="203" mass="23528">MIHLNMEQLMKTLTTLFNLYEANRASQSICRNEGEFHSFYVLLHLGLNHHDSESLSLWFRHIPTLIIKSKEMCFARRILRCYRVGNYKRFIATVEEEASNLQFFIVEPYVNEVRIMALSCISYGGYKLQPYALSNLSRILMMKESDVESLCIRCGLEISTSGTEKGLSCTKPSDTHKLTRGFEKFYPVDSERIDRLCEVLSAF</sequence>
<organism evidence="2 3">
    <name type="scientific">Dorcoceras hygrometricum</name>
    <dbReference type="NCBI Taxonomy" id="472368"/>
    <lineage>
        <taxon>Eukaryota</taxon>
        <taxon>Viridiplantae</taxon>
        <taxon>Streptophyta</taxon>
        <taxon>Embryophyta</taxon>
        <taxon>Tracheophyta</taxon>
        <taxon>Spermatophyta</taxon>
        <taxon>Magnoliopsida</taxon>
        <taxon>eudicotyledons</taxon>
        <taxon>Gunneridae</taxon>
        <taxon>Pentapetalae</taxon>
        <taxon>asterids</taxon>
        <taxon>lamiids</taxon>
        <taxon>Lamiales</taxon>
        <taxon>Gesneriaceae</taxon>
        <taxon>Didymocarpoideae</taxon>
        <taxon>Trichosporeae</taxon>
        <taxon>Loxocarpinae</taxon>
        <taxon>Dorcoceras</taxon>
    </lineage>
</organism>
<dbReference type="PANTHER" id="PTHR12436">
    <property type="entry name" value="80 KDA MCM3-ASSOCIATED PROTEIN"/>
    <property type="match status" value="1"/>
</dbReference>
<dbReference type="EMBL" id="KV000866">
    <property type="protein sequence ID" value="KZV39953.1"/>
    <property type="molecule type" value="Genomic_DNA"/>
</dbReference>
<dbReference type="GO" id="GO:0006406">
    <property type="term" value="P:mRNA export from nucleus"/>
    <property type="evidence" value="ECO:0007669"/>
    <property type="project" value="TreeGrafter"/>
</dbReference>
<dbReference type="OrthoDB" id="264795at2759"/>
<accession>A0A2Z7BZ72</accession>
<evidence type="ECO:0000313" key="3">
    <source>
        <dbReference type="Proteomes" id="UP000250235"/>
    </source>
</evidence>
<dbReference type="Proteomes" id="UP000250235">
    <property type="component" value="Unassembled WGS sequence"/>
</dbReference>
<protein>
    <recommendedName>
        <fullName evidence="1">SAC3/GANP/THP3 conserved domain-containing protein</fullName>
    </recommendedName>
</protein>
<proteinExistence type="predicted"/>